<evidence type="ECO:0000313" key="18">
    <source>
        <dbReference type="Proteomes" id="UP000075613"/>
    </source>
</evidence>
<evidence type="ECO:0000256" key="10">
    <source>
        <dbReference type="PIRNR" id="PIRNR000192"/>
    </source>
</evidence>
<evidence type="ECO:0000256" key="11">
    <source>
        <dbReference type="PIRSR" id="PIRSR000192-1"/>
    </source>
</evidence>
<dbReference type="InterPro" id="IPR016008">
    <property type="entry name" value="Amine_DH_Ltc"/>
</dbReference>
<evidence type="ECO:0000313" key="17">
    <source>
        <dbReference type="EMBL" id="KXU87701.1"/>
    </source>
</evidence>
<name>A0A149PRK2_9BURK</name>
<evidence type="ECO:0000256" key="7">
    <source>
        <dbReference type="ARBA" id="ARBA00022982"/>
    </source>
</evidence>
<dbReference type="GO" id="GO:0030058">
    <property type="term" value="F:aliphatic amine dehydrogenase activity"/>
    <property type="evidence" value="ECO:0007669"/>
    <property type="project" value="UniProtKB-UniRule"/>
</dbReference>
<evidence type="ECO:0000256" key="15">
    <source>
        <dbReference type="PIRSR" id="PIRSR000192-6"/>
    </source>
</evidence>
<feature type="domain" description="Methylamine/Aralkylamine dehydrogenase light chain C-terminal" evidence="16">
    <location>
        <begin position="66"/>
        <end position="175"/>
    </location>
</feature>
<evidence type="ECO:0000256" key="13">
    <source>
        <dbReference type="PIRSR" id="PIRSR000192-4"/>
    </source>
</evidence>
<dbReference type="SUPFAM" id="SSF57561">
    <property type="entry name" value="Methylamine dehydrogenase, L chain"/>
    <property type="match status" value="1"/>
</dbReference>
<feature type="disulfide bond" evidence="13">
    <location>
        <begin position="95"/>
        <end position="126"/>
    </location>
</feature>
<dbReference type="Proteomes" id="UP000075613">
    <property type="component" value="Unassembled WGS sequence"/>
</dbReference>
<feature type="disulfide bond" evidence="13">
    <location>
        <begin position="78"/>
        <end position="110"/>
    </location>
</feature>
<keyword evidence="18" id="KW-1185">Reference proteome</keyword>
<feature type="active site" description="Tryptophylquinone 6'-substrate hemiaminal intermediate" evidence="11">
    <location>
        <position position="106"/>
    </location>
</feature>
<dbReference type="GO" id="GO:0009308">
    <property type="term" value="P:amine metabolic process"/>
    <property type="evidence" value="ECO:0007669"/>
    <property type="project" value="UniProtKB-UniRule"/>
</dbReference>
<evidence type="ECO:0000259" key="16">
    <source>
        <dbReference type="Pfam" id="PF02975"/>
    </source>
</evidence>
<sequence length="179" mass="19225">MKWFDSFFELKARSVAQRSSRRSAMATLGRALVGSALVPLLPVDRTFAADNAAAASAASAPGAGKTDDPYSCDYWRYCAIDGWLCSCCGGTSSSCPPGTSPSPITWIGTCRNPHDGTDYIVSYNDCCGKTSCGRCFCNRNEREKPLYKLSLDNDINWCMASGNANYHCSVSALLGVAQQ</sequence>
<keyword evidence="9" id="KW-1015">Disulfide bond</keyword>
<feature type="binding site" evidence="12">
    <location>
        <position position="81"/>
    </location>
    <ligand>
        <name>substrate</name>
    </ligand>
</feature>
<gene>
    <name evidence="17" type="ORF">CI15_15060</name>
</gene>
<comment type="subcellular location">
    <subcellularLocation>
        <location evidence="1 10">Periplasm</location>
    </subcellularLocation>
</comment>
<dbReference type="InterPro" id="IPR036560">
    <property type="entry name" value="MADH/AADH_L_sf"/>
</dbReference>
<comment type="caution">
    <text evidence="17">The sequence shown here is derived from an EMBL/GenBank/DDBJ whole genome shotgun (WGS) entry which is preliminary data.</text>
</comment>
<evidence type="ECO:0000256" key="6">
    <source>
        <dbReference type="ARBA" id="ARBA00022764"/>
    </source>
</evidence>
<dbReference type="GO" id="GO:0042597">
    <property type="term" value="C:periplasmic space"/>
    <property type="evidence" value="ECO:0007669"/>
    <property type="project" value="UniProtKB-SubCell"/>
</dbReference>
<keyword evidence="3 10" id="KW-0813">Transport</keyword>
<dbReference type="PIRSF" id="PIRSF000192">
    <property type="entry name" value="Amine_dh_beta"/>
    <property type="match status" value="1"/>
</dbReference>
<evidence type="ECO:0000256" key="8">
    <source>
        <dbReference type="ARBA" id="ARBA00023002"/>
    </source>
</evidence>
<evidence type="ECO:0000256" key="2">
    <source>
        <dbReference type="ARBA" id="ARBA00010711"/>
    </source>
</evidence>
<comment type="similarity">
    <text evidence="2 10">Belongs to the aromatic amine dehydrogenase light chain family.</text>
</comment>
<dbReference type="OrthoDB" id="7628766at2"/>
<feature type="active site" description="Proton acceptor" evidence="11">
    <location>
        <position position="125"/>
    </location>
</feature>
<feature type="cross-link" description="Tryptophan tryptophylquinone (Trp-Trp)" evidence="14">
    <location>
        <begin position="106"/>
        <end position="157"/>
    </location>
</feature>
<evidence type="ECO:0000256" key="9">
    <source>
        <dbReference type="ARBA" id="ARBA00023157"/>
    </source>
</evidence>
<keyword evidence="7 10" id="KW-0249">Electron transport</keyword>
<evidence type="ECO:0000256" key="5">
    <source>
        <dbReference type="ARBA" id="ARBA00022729"/>
    </source>
</evidence>
<dbReference type="Gene3D" id="2.60.30.10">
    <property type="entry name" value="Methylamine/Aralkylamine dehydrogenase light chain"/>
    <property type="match status" value="1"/>
</dbReference>
<keyword evidence="4" id="KW-0824">TTQ</keyword>
<accession>A0A149PRK2</accession>
<comment type="subunit">
    <text evidence="10">Heterotetramer of two light and two heavy chains.</text>
</comment>
<evidence type="ECO:0000256" key="12">
    <source>
        <dbReference type="PIRSR" id="PIRSR000192-2"/>
    </source>
</evidence>
<feature type="disulfide bond" evidence="13">
    <location>
        <begin position="72"/>
        <end position="137"/>
    </location>
</feature>
<proteinExistence type="inferred from homology"/>
<feature type="disulfide bond" evidence="13">
    <location>
        <begin position="87"/>
        <end position="135"/>
    </location>
</feature>
<reference evidence="17 18" key="1">
    <citation type="journal article" date="2015" name="Int. J. Syst. Evol. Microbiol.">
        <title>Burkholderia monticola sp. nov., isolated from mountain soil.</title>
        <authorList>
            <person name="Baek I."/>
            <person name="Seo B."/>
            <person name="Lee I."/>
            <person name="Yi H."/>
            <person name="Chun J."/>
        </authorList>
    </citation>
    <scope>NUCLEOTIDE SEQUENCE [LARGE SCALE GENOMIC DNA]</scope>
    <source>
        <strain evidence="17 18">JC2948</strain>
    </source>
</reference>
<dbReference type="InterPro" id="IPR013504">
    <property type="entry name" value="MADH/AADH_Ltc_C_dom"/>
</dbReference>
<feature type="disulfide bond" evidence="13">
    <location>
        <begin position="88"/>
        <end position="132"/>
    </location>
</feature>
<dbReference type="Pfam" id="PF02975">
    <property type="entry name" value="Me-amine-dh_L"/>
    <property type="match status" value="1"/>
</dbReference>
<evidence type="ECO:0000256" key="1">
    <source>
        <dbReference type="ARBA" id="ARBA00004418"/>
    </source>
</evidence>
<keyword evidence="6 10" id="KW-0574">Periplasm</keyword>
<evidence type="ECO:0000256" key="3">
    <source>
        <dbReference type="ARBA" id="ARBA00022448"/>
    </source>
</evidence>
<keyword evidence="8 10" id="KW-0560">Oxidoreductase</keyword>
<feature type="binding site" evidence="12">
    <location>
        <begin position="153"/>
        <end position="155"/>
    </location>
    <ligand>
        <name>substrate</name>
    </ligand>
</feature>
<feature type="disulfide bond" evidence="13">
    <location>
        <begin position="85"/>
        <end position="168"/>
    </location>
</feature>
<dbReference type="STRING" id="1399968.CI15_15060"/>
<organism evidence="17 18">
    <name type="scientific">Paraburkholderia monticola</name>
    <dbReference type="NCBI Taxonomy" id="1399968"/>
    <lineage>
        <taxon>Bacteria</taxon>
        <taxon>Pseudomonadati</taxon>
        <taxon>Pseudomonadota</taxon>
        <taxon>Betaproteobacteria</taxon>
        <taxon>Burkholderiales</taxon>
        <taxon>Burkholderiaceae</taxon>
        <taxon>Paraburkholderia</taxon>
    </lineage>
</organism>
<feature type="modified residue" description="Tryptophylquinone" evidence="15">
    <location>
        <position position="106"/>
    </location>
</feature>
<keyword evidence="5" id="KW-0732">Signal</keyword>
<evidence type="ECO:0000256" key="4">
    <source>
        <dbReference type="ARBA" id="ARBA00022709"/>
    </source>
</evidence>
<dbReference type="EMBL" id="LRBG01000012">
    <property type="protein sequence ID" value="KXU87701.1"/>
    <property type="molecule type" value="Genomic_DNA"/>
</dbReference>
<feature type="disulfide bond" evidence="13">
    <location>
        <begin position="127"/>
        <end position="158"/>
    </location>
</feature>
<dbReference type="RefSeq" id="WP_062129358.1">
    <property type="nucleotide sequence ID" value="NZ_LRBG01000012.1"/>
</dbReference>
<protein>
    <submittedName>
        <fullName evidence="17">Amine dehydrogenase</fullName>
    </submittedName>
</protein>
<dbReference type="AlphaFoldDB" id="A0A149PRK2"/>
<evidence type="ECO:0000256" key="14">
    <source>
        <dbReference type="PIRSR" id="PIRSR000192-5"/>
    </source>
</evidence>